<comment type="caution">
    <text evidence="2">The sequence shown here is derived from an EMBL/GenBank/DDBJ whole genome shotgun (WGS) entry which is preliminary data.</text>
</comment>
<dbReference type="EMBL" id="BART01017722">
    <property type="protein sequence ID" value="GAG81147.1"/>
    <property type="molecule type" value="Genomic_DNA"/>
</dbReference>
<dbReference type="Gene3D" id="1.10.569.10">
    <property type="entry name" value="Aldehyde Ferredoxin Oxidoreductase Protein, subunit A, domain 2"/>
    <property type="match status" value="1"/>
</dbReference>
<dbReference type="SUPFAM" id="SSF48310">
    <property type="entry name" value="Aldehyde ferredoxin oxidoreductase, C-terminal domains"/>
    <property type="match status" value="1"/>
</dbReference>
<dbReference type="Gene3D" id="1.10.599.10">
    <property type="entry name" value="Aldehyde Ferredoxin Oxidoreductase Protein, subunit A, domain 3"/>
    <property type="match status" value="1"/>
</dbReference>
<evidence type="ECO:0000259" key="1">
    <source>
        <dbReference type="Pfam" id="PF01314"/>
    </source>
</evidence>
<dbReference type="InterPro" id="IPR013985">
    <property type="entry name" value="Ald_Fedxn_OxRdtase_dom3"/>
</dbReference>
<feature type="domain" description="Aldehyde ferredoxin oxidoreductase C-terminal" evidence="1">
    <location>
        <begin position="1"/>
        <end position="171"/>
    </location>
</feature>
<dbReference type="PANTHER" id="PTHR30038:SF0">
    <property type="entry name" value="TUNGSTEN-CONTAINING ALDEHYDE FERREDOXIN OXIDOREDUCTASE"/>
    <property type="match status" value="1"/>
</dbReference>
<name>X1BIT9_9ZZZZ</name>
<sequence>MPCGRLARVESGKWKTPVHEGSEYETISAFTAFILNKYVDAAVHASYLCNEYGIDTISMGAVIAFAMDCYESGIITRKDAGGLDLRWGNADAFIELLKKIAFKEHGIGELLGEGTRRASRVIGKGAEKLAMHGKGLEGPAHDPRSGKALAVTYGTANRGMCHIFNFYLRVELAAARGTERDVCIYPQCSFFHAAFGAVDIAYLPPESPYKLNRIL</sequence>
<gene>
    <name evidence="2" type="ORF">S01H4_33636</name>
</gene>
<dbReference type="PANTHER" id="PTHR30038">
    <property type="entry name" value="ALDEHYDE FERREDOXIN OXIDOREDUCTASE"/>
    <property type="match status" value="1"/>
</dbReference>
<dbReference type="GO" id="GO:0051536">
    <property type="term" value="F:iron-sulfur cluster binding"/>
    <property type="evidence" value="ECO:0007669"/>
    <property type="project" value="InterPro"/>
</dbReference>
<dbReference type="InterPro" id="IPR051919">
    <property type="entry name" value="W-dependent_AOR"/>
</dbReference>
<accession>X1BIT9</accession>
<dbReference type="InterPro" id="IPR013984">
    <property type="entry name" value="Ald_Fedxn_OxRdtase_dom2"/>
</dbReference>
<dbReference type="InterPro" id="IPR036021">
    <property type="entry name" value="Tungsten_al_ferr_oxy-like_C"/>
</dbReference>
<dbReference type="InterPro" id="IPR001203">
    <property type="entry name" value="OxRdtase_Ald_Fedxn_C"/>
</dbReference>
<protein>
    <recommendedName>
        <fullName evidence="1">Aldehyde ferredoxin oxidoreductase C-terminal domain-containing protein</fullName>
    </recommendedName>
</protein>
<dbReference type="GO" id="GO:0009055">
    <property type="term" value="F:electron transfer activity"/>
    <property type="evidence" value="ECO:0007669"/>
    <property type="project" value="InterPro"/>
</dbReference>
<evidence type="ECO:0000313" key="2">
    <source>
        <dbReference type="EMBL" id="GAG81147.1"/>
    </source>
</evidence>
<dbReference type="GO" id="GO:0016625">
    <property type="term" value="F:oxidoreductase activity, acting on the aldehyde or oxo group of donors, iron-sulfur protein as acceptor"/>
    <property type="evidence" value="ECO:0007669"/>
    <property type="project" value="InterPro"/>
</dbReference>
<proteinExistence type="predicted"/>
<dbReference type="Pfam" id="PF01314">
    <property type="entry name" value="AFOR_C"/>
    <property type="match status" value="1"/>
</dbReference>
<dbReference type="AlphaFoldDB" id="X1BIT9"/>
<reference evidence="2" key="1">
    <citation type="journal article" date="2014" name="Front. Microbiol.">
        <title>High frequency of phylogenetically diverse reductive dehalogenase-homologous genes in deep subseafloor sedimentary metagenomes.</title>
        <authorList>
            <person name="Kawai M."/>
            <person name="Futagami T."/>
            <person name="Toyoda A."/>
            <person name="Takaki Y."/>
            <person name="Nishi S."/>
            <person name="Hori S."/>
            <person name="Arai W."/>
            <person name="Tsubouchi T."/>
            <person name="Morono Y."/>
            <person name="Uchiyama I."/>
            <person name="Ito T."/>
            <person name="Fujiyama A."/>
            <person name="Inagaki F."/>
            <person name="Takami H."/>
        </authorList>
    </citation>
    <scope>NUCLEOTIDE SEQUENCE</scope>
    <source>
        <strain evidence="2">Expedition CK06-06</strain>
    </source>
</reference>
<organism evidence="2">
    <name type="scientific">marine sediment metagenome</name>
    <dbReference type="NCBI Taxonomy" id="412755"/>
    <lineage>
        <taxon>unclassified sequences</taxon>
        <taxon>metagenomes</taxon>
        <taxon>ecological metagenomes</taxon>
    </lineage>
</organism>